<keyword evidence="3" id="KW-1185">Reference proteome</keyword>
<feature type="compositionally biased region" description="Low complexity" evidence="1">
    <location>
        <begin position="288"/>
        <end position="307"/>
    </location>
</feature>
<evidence type="ECO:0000256" key="1">
    <source>
        <dbReference type="SAM" id="MobiDB-lite"/>
    </source>
</evidence>
<evidence type="ECO:0000313" key="2">
    <source>
        <dbReference type="EMBL" id="SDM24023.1"/>
    </source>
</evidence>
<accession>A0A1G9RLB7</accession>
<reference evidence="2 3" key="1">
    <citation type="submission" date="2016-10" db="EMBL/GenBank/DDBJ databases">
        <authorList>
            <person name="de Groot N.N."/>
        </authorList>
    </citation>
    <scope>NUCLEOTIDE SEQUENCE [LARGE SCALE GENOMIC DNA]</scope>
    <source>
        <strain evidence="2 3">DSM 21668</strain>
    </source>
</reference>
<evidence type="ECO:0000313" key="3">
    <source>
        <dbReference type="Proteomes" id="UP000198901"/>
    </source>
</evidence>
<sequence>MTHLILFRKLLYSLLFCCISAWLWSCASSGNRVTRSGRNPDYVIHHKLLVITPLEVYESRTMLQRYRNIPVGDTVDVILRENEEISPATNDVYYKRFKLSVWGLGSRTSTVFSQKFEKNDIESEFQNRINISPGVYPLYAASEKITKEDYTQKVLEEQDKILRSSNVVEYTLLVTSPIEVYMSENQTSNIYKVIPVKDTIRVLLFEKSRLSAAQTRVRYKNLDVYVYGCGIRTKEISRHTMIYGEYLQREKKRPLSLFLYPSDEVEYKRDSYGVSRAYLQNNTKAAVTGSSNSGYSGGTRYSTPTTGATIHTGPRGGQYYYNSKGNKTYVRRK</sequence>
<dbReference type="Proteomes" id="UP000198901">
    <property type="component" value="Unassembled WGS sequence"/>
</dbReference>
<proteinExistence type="predicted"/>
<feature type="region of interest" description="Disordered" evidence="1">
    <location>
        <begin position="286"/>
        <end position="315"/>
    </location>
</feature>
<gene>
    <name evidence="2" type="ORF">SAMN04488090_2944</name>
</gene>
<organism evidence="2 3">
    <name type="scientific">Siphonobacter aquaeclarae</name>
    <dbReference type="NCBI Taxonomy" id="563176"/>
    <lineage>
        <taxon>Bacteria</taxon>
        <taxon>Pseudomonadati</taxon>
        <taxon>Bacteroidota</taxon>
        <taxon>Cytophagia</taxon>
        <taxon>Cytophagales</taxon>
        <taxon>Cytophagaceae</taxon>
        <taxon>Siphonobacter</taxon>
    </lineage>
</organism>
<name>A0A1G9RLB7_9BACT</name>
<dbReference type="AlphaFoldDB" id="A0A1G9RLB7"/>
<dbReference type="EMBL" id="FNGS01000005">
    <property type="protein sequence ID" value="SDM24023.1"/>
    <property type="molecule type" value="Genomic_DNA"/>
</dbReference>
<protein>
    <submittedName>
        <fullName evidence="2">Uncharacterized protein</fullName>
    </submittedName>
</protein>